<reference evidence="1 2" key="1">
    <citation type="submission" date="2022-08" db="EMBL/GenBank/DDBJ databases">
        <title>Proteogenomics of the novel Dehalobacterium formicoaceticum strain EZ94 highlights a key role of methyltransferases during anaerobic dichloromethane degradation.</title>
        <authorList>
            <person name="Wasmund K."/>
        </authorList>
    </citation>
    <scope>NUCLEOTIDE SEQUENCE [LARGE SCALE GENOMIC DNA]</scope>
    <source>
        <strain evidence="1 2">EZ94</strain>
    </source>
</reference>
<name>A0ABT1XZL8_9FIRM</name>
<keyword evidence="2" id="KW-1185">Reference proteome</keyword>
<dbReference type="NCBIfam" id="NF038093">
    <property type="entry name" value="GrdX"/>
    <property type="match status" value="1"/>
</dbReference>
<dbReference type="EMBL" id="JANPWE010000001">
    <property type="protein sequence ID" value="MCR6544072.1"/>
    <property type="molecule type" value="Genomic_DNA"/>
</dbReference>
<evidence type="ECO:0000313" key="2">
    <source>
        <dbReference type="Proteomes" id="UP001524944"/>
    </source>
</evidence>
<dbReference type="RefSeq" id="WP_257911569.1">
    <property type="nucleotide sequence ID" value="NZ_JANPWE010000001.1"/>
</dbReference>
<gene>
    <name evidence="1" type="ORF">NVS47_00805</name>
</gene>
<dbReference type="InterPro" id="IPR047735">
    <property type="entry name" value="GrdX-like"/>
</dbReference>
<proteinExistence type="predicted"/>
<sequence>MKSIIITNNPVVREKFENIFFVDGSVEDTFIKVRDMVHDGYELISHPLAASIRLMYSPYRSVIIGKRLEKVDPLSAQIIQDSIIKYKLHTDHRKKDMTHHDDYQNIDLILLESALSEQQAFW</sequence>
<evidence type="ECO:0000313" key="1">
    <source>
        <dbReference type="EMBL" id="MCR6544072.1"/>
    </source>
</evidence>
<organism evidence="1 2">
    <name type="scientific">Dehalobacterium formicoaceticum</name>
    <dbReference type="NCBI Taxonomy" id="51515"/>
    <lineage>
        <taxon>Bacteria</taxon>
        <taxon>Bacillati</taxon>
        <taxon>Bacillota</taxon>
        <taxon>Clostridia</taxon>
        <taxon>Eubacteriales</taxon>
        <taxon>Peptococcaceae</taxon>
        <taxon>Dehalobacterium</taxon>
    </lineage>
</organism>
<accession>A0ABT1XZL8</accession>
<protein>
    <submittedName>
        <fullName evidence="1">GrdX family protein</fullName>
    </submittedName>
</protein>
<dbReference type="Proteomes" id="UP001524944">
    <property type="component" value="Unassembled WGS sequence"/>
</dbReference>
<comment type="caution">
    <text evidence="1">The sequence shown here is derived from an EMBL/GenBank/DDBJ whole genome shotgun (WGS) entry which is preliminary data.</text>
</comment>